<protein>
    <submittedName>
        <fullName evidence="1">Uncharacterized protein</fullName>
    </submittedName>
</protein>
<dbReference type="KEGG" id="nhi:B1s21160_02045"/>
<sequence>MSLGRNGRVEYDYADMMKKRKLPLSKNSNVLSFLILFTLLASGCSSQSPAEDSDEFKMNQYYDCIQRYMNKGIYSSTEIENICRVLLP</sequence>
<proteinExistence type="predicted"/>
<organism evidence="1 2">
    <name type="scientific">Candidatus Nanopelagicus hibericus</name>
    <dbReference type="NCBI Taxonomy" id="1884915"/>
    <lineage>
        <taxon>Bacteria</taxon>
        <taxon>Bacillati</taxon>
        <taxon>Actinomycetota</taxon>
        <taxon>Actinomycetes</taxon>
        <taxon>Candidatus Nanopelagicales</taxon>
        <taxon>Candidatus Nanopelagicaceae</taxon>
        <taxon>Candidatus Nanopelagicus</taxon>
    </lineage>
</organism>
<keyword evidence="2" id="KW-1185">Reference proteome</keyword>
<dbReference type="EMBL" id="CP016771">
    <property type="protein sequence ID" value="ASY13133.1"/>
    <property type="molecule type" value="Genomic_DNA"/>
</dbReference>
<dbReference type="AlphaFoldDB" id="A0A249K8K0"/>
<evidence type="ECO:0000313" key="2">
    <source>
        <dbReference type="Proteomes" id="UP000217171"/>
    </source>
</evidence>
<name>A0A249K8K0_9ACTN</name>
<gene>
    <name evidence="1" type="ORF">B1s21160_02045</name>
</gene>
<evidence type="ECO:0000313" key="1">
    <source>
        <dbReference type="EMBL" id="ASY13133.1"/>
    </source>
</evidence>
<dbReference type="Proteomes" id="UP000217171">
    <property type="component" value="Chromosome"/>
</dbReference>
<accession>A0A249K8K0</accession>
<reference evidence="1 2" key="1">
    <citation type="submission" date="2016-07" db="EMBL/GenBank/DDBJ databases">
        <title>High microdiversification within the ubiquitous acI lineage of Actinobacteria.</title>
        <authorList>
            <person name="Neuenschwander S.M."/>
            <person name="Salcher M."/>
            <person name="Ghai R."/>
            <person name="Pernthaler J."/>
        </authorList>
    </citation>
    <scope>NUCLEOTIDE SEQUENCE [LARGE SCALE GENOMIC DNA]</scope>
    <source>
        <strain evidence="1">MMS-21-160</strain>
    </source>
</reference>